<reference evidence="3" key="1">
    <citation type="submission" date="2016-06" db="EMBL/GenBank/DDBJ databases">
        <title>Parallel loss of symbiosis genes in relatives of nitrogen-fixing non-legume Parasponia.</title>
        <authorList>
            <person name="Van Velzen R."/>
            <person name="Holmer R."/>
            <person name="Bu F."/>
            <person name="Rutten L."/>
            <person name="Van Zeijl A."/>
            <person name="Liu W."/>
            <person name="Santuari L."/>
            <person name="Cao Q."/>
            <person name="Sharma T."/>
            <person name="Shen D."/>
            <person name="Roswanjaya Y."/>
            <person name="Wardhani T."/>
            <person name="Kalhor M.S."/>
            <person name="Jansen J."/>
            <person name="Van den Hoogen J."/>
            <person name="Gungor B."/>
            <person name="Hartog M."/>
            <person name="Hontelez J."/>
            <person name="Verver J."/>
            <person name="Yang W.-C."/>
            <person name="Schijlen E."/>
            <person name="Repin R."/>
            <person name="Schilthuizen M."/>
            <person name="Schranz E."/>
            <person name="Heidstra R."/>
            <person name="Miyata K."/>
            <person name="Fedorova E."/>
            <person name="Kohlen W."/>
            <person name="Bisseling T."/>
            <person name="Smit S."/>
            <person name="Geurts R."/>
        </authorList>
    </citation>
    <scope>NUCLEOTIDE SEQUENCE [LARGE SCALE GENOMIC DNA]</scope>
    <source>
        <strain evidence="3">cv. WU1-14</strain>
    </source>
</reference>
<dbReference type="Proteomes" id="UP000237105">
    <property type="component" value="Unassembled WGS sequence"/>
</dbReference>
<gene>
    <name evidence="2" type="ORF">PanWU01x14_370520</name>
</gene>
<evidence type="ECO:0000256" key="1">
    <source>
        <dbReference type="SAM" id="MobiDB-lite"/>
    </source>
</evidence>
<evidence type="ECO:0000313" key="3">
    <source>
        <dbReference type="Proteomes" id="UP000237105"/>
    </source>
</evidence>
<comment type="caution">
    <text evidence="2">The sequence shown here is derived from an EMBL/GenBank/DDBJ whole genome shotgun (WGS) entry which is preliminary data.</text>
</comment>
<dbReference type="AlphaFoldDB" id="A0A2P5A487"/>
<organism evidence="2 3">
    <name type="scientific">Parasponia andersonii</name>
    <name type="common">Sponia andersonii</name>
    <dbReference type="NCBI Taxonomy" id="3476"/>
    <lineage>
        <taxon>Eukaryota</taxon>
        <taxon>Viridiplantae</taxon>
        <taxon>Streptophyta</taxon>
        <taxon>Embryophyta</taxon>
        <taxon>Tracheophyta</taxon>
        <taxon>Spermatophyta</taxon>
        <taxon>Magnoliopsida</taxon>
        <taxon>eudicotyledons</taxon>
        <taxon>Gunneridae</taxon>
        <taxon>Pentapetalae</taxon>
        <taxon>rosids</taxon>
        <taxon>fabids</taxon>
        <taxon>Rosales</taxon>
        <taxon>Cannabaceae</taxon>
        <taxon>Parasponia</taxon>
    </lineage>
</organism>
<feature type="region of interest" description="Disordered" evidence="1">
    <location>
        <begin position="90"/>
        <end position="110"/>
    </location>
</feature>
<protein>
    <submittedName>
        <fullName evidence="2">Uncharacterized protein</fullName>
    </submittedName>
</protein>
<keyword evidence="3" id="KW-1185">Reference proteome</keyword>
<dbReference type="EMBL" id="JXTB01001097">
    <property type="protein sequence ID" value="PON31353.1"/>
    <property type="molecule type" value="Genomic_DNA"/>
</dbReference>
<sequence length="152" mass="17919">MSLESRSNTSPRLLSTWRMWLAKILFIRPLSPHRGLLFKRTEEEILPKGTGTRTTRQDHVQLEKLQPRRAETLTYQEEEDITEQRLMLLTRTSRSEEGEGGGVERSGSSRTRRTVFKRLAFDNNTNTYVLRRSENLGTMDLRERLNERRREA</sequence>
<proteinExistence type="predicted"/>
<accession>A0A2P5A487</accession>
<name>A0A2P5A487_PARAD</name>
<evidence type="ECO:0000313" key="2">
    <source>
        <dbReference type="EMBL" id="PON31353.1"/>
    </source>
</evidence>